<dbReference type="AlphaFoldDB" id="A0A414I924"/>
<gene>
    <name evidence="1" type="ORF">DW767_07700</name>
</gene>
<proteinExistence type="predicted"/>
<reference evidence="1 2" key="1">
    <citation type="submission" date="2018-08" db="EMBL/GenBank/DDBJ databases">
        <title>A genome reference for cultivated species of the human gut microbiota.</title>
        <authorList>
            <person name="Zou Y."/>
            <person name="Xue W."/>
            <person name="Luo G."/>
        </authorList>
    </citation>
    <scope>NUCLEOTIDE SEQUENCE [LARGE SCALE GENOMIC DNA]</scope>
    <source>
        <strain evidence="1 2">AM29-25AC</strain>
    </source>
</reference>
<evidence type="ECO:0000313" key="2">
    <source>
        <dbReference type="Proteomes" id="UP000284644"/>
    </source>
</evidence>
<dbReference type="EMBL" id="QSJW01000004">
    <property type="protein sequence ID" value="RHE13226.1"/>
    <property type="molecule type" value="Genomic_DNA"/>
</dbReference>
<dbReference type="Proteomes" id="UP000284644">
    <property type="component" value="Unassembled WGS sequence"/>
</dbReference>
<sequence>MPGTYQYEPGNIAEYGKDRMRFELGDVMVEGKEKTCALCDEEYNAVLPEKIPTTRQWKKAKLRCLESIMRKFAFEPDTKVGPLSLSMGERAKLWKEMYEDLKKDLKASAASVEAILPLAENPETGRITPPYFYAGMMSHEETEGEDI</sequence>
<protein>
    <submittedName>
        <fullName evidence="1">Uncharacterized protein</fullName>
    </submittedName>
</protein>
<organism evidence="1 2">
    <name type="scientific">Blautia obeum</name>
    <dbReference type="NCBI Taxonomy" id="40520"/>
    <lineage>
        <taxon>Bacteria</taxon>
        <taxon>Bacillati</taxon>
        <taxon>Bacillota</taxon>
        <taxon>Clostridia</taxon>
        <taxon>Lachnospirales</taxon>
        <taxon>Lachnospiraceae</taxon>
        <taxon>Blautia</taxon>
    </lineage>
</organism>
<dbReference type="RefSeq" id="WP_117628318.1">
    <property type="nucleotide sequence ID" value="NZ_QRPQ01000009.1"/>
</dbReference>
<comment type="caution">
    <text evidence="1">The sequence shown here is derived from an EMBL/GenBank/DDBJ whole genome shotgun (WGS) entry which is preliminary data.</text>
</comment>
<evidence type="ECO:0000313" key="1">
    <source>
        <dbReference type="EMBL" id="RHE13226.1"/>
    </source>
</evidence>
<name>A0A414I924_9FIRM</name>
<accession>A0A414I924</accession>